<evidence type="ECO:0000256" key="1">
    <source>
        <dbReference type="SAM" id="MobiDB-lite"/>
    </source>
</evidence>
<dbReference type="OrthoDB" id="288111at2"/>
<proteinExistence type="predicted"/>
<evidence type="ECO:0008006" key="4">
    <source>
        <dbReference type="Google" id="ProtNLM"/>
    </source>
</evidence>
<name>A0A5B9WEU1_9BACT</name>
<feature type="compositionally biased region" description="Basic residues" evidence="1">
    <location>
        <begin position="136"/>
        <end position="146"/>
    </location>
</feature>
<dbReference type="Pfam" id="PF05258">
    <property type="entry name" value="DciA"/>
    <property type="match status" value="1"/>
</dbReference>
<sequence length="152" mass="16414">MANPNPGRRHPRPLSEVLGELFAARGYGRLQALGELEEVWNRAVGEPQCRQTRVGDVRRGVLNVTVSHPTLLEELAAFRKGELLAALRAGVTGATIHDIRFRVGLVREPDDEPGPASGPGPRPAAAPPSPRAPGRGMKRAPRASKKKRDDRG</sequence>
<protein>
    <recommendedName>
        <fullName evidence="4">DUF721 domain-containing protein</fullName>
    </recommendedName>
</protein>
<accession>A0A5B9WEU1</accession>
<dbReference type="EMBL" id="CP042997">
    <property type="protein sequence ID" value="QEH39168.1"/>
    <property type="molecule type" value="Genomic_DNA"/>
</dbReference>
<dbReference type="KEGG" id="agv:OJF2_77800"/>
<reference evidence="2 3" key="1">
    <citation type="submission" date="2019-08" db="EMBL/GenBank/DDBJ databases">
        <title>Deep-cultivation of Planctomycetes and their phenomic and genomic characterization uncovers novel biology.</title>
        <authorList>
            <person name="Wiegand S."/>
            <person name="Jogler M."/>
            <person name="Boedeker C."/>
            <person name="Pinto D."/>
            <person name="Vollmers J."/>
            <person name="Rivas-Marin E."/>
            <person name="Kohn T."/>
            <person name="Peeters S.H."/>
            <person name="Heuer A."/>
            <person name="Rast P."/>
            <person name="Oberbeckmann S."/>
            <person name="Bunk B."/>
            <person name="Jeske O."/>
            <person name="Meyerdierks A."/>
            <person name="Storesund J.E."/>
            <person name="Kallscheuer N."/>
            <person name="Luecker S."/>
            <person name="Lage O.M."/>
            <person name="Pohl T."/>
            <person name="Merkel B.J."/>
            <person name="Hornburger P."/>
            <person name="Mueller R.-W."/>
            <person name="Bruemmer F."/>
            <person name="Labrenz M."/>
            <person name="Spormann A.M."/>
            <person name="Op den Camp H."/>
            <person name="Overmann J."/>
            <person name="Amann R."/>
            <person name="Jetten M.S.M."/>
            <person name="Mascher T."/>
            <person name="Medema M.H."/>
            <person name="Devos D.P."/>
            <person name="Kaster A.-K."/>
            <person name="Ovreas L."/>
            <person name="Rohde M."/>
            <person name="Galperin M.Y."/>
            <person name="Jogler C."/>
        </authorList>
    </citation>
    <scope>NUCLEOTIDE SEQUENCE [LARGE SCALE GENOMIC DNA]</scope>
    <source>
        <strain evidence="2 3">OJF2</strain>
    </source>
</reference>
<dbReference type="PANTHER" id="PTHR36456:SF1">
    <property type="entry name" value="UPF0232 PROTEIN SCO3875"/>
    <property type="match status" value="1"/>
</dbReference>
<evidence type="ECO:0000313" key="2">
    <source>
        <dbReference type="EMBL" id="QEH39168.1"/>
    </source>
</evidence>
<feature type="compositionally biased region" description="Pro residues" evidence="1">
    <location>
        <begin position="116"/>
        <end position="131"/>
    </location>
</feature>
<evidence type="ECO:0000313" key="3">
    <source>
        <dbReference type="Proteomes" id="UP000324233"/>
    </source>
</evidence>
<organism evidence="2 3">
    <name type="scientific">Aquisphaera giovannonii</name>
    <dbReference type="NCBI Taxonomy" id="406548"/>
    <lineage>
        <taxon>Bacteria</taxon>
        <taxon>Pseudomonadati</taxon>
        <taxon>Planctomycetota</taxon>
        <taxon>Planctomycetia</taxon>
        <taxon>Isosphaerales</taxon>
        <taxon>Isosphaeraceae</taxon>
        <taxon>Aquisphaera</taxon>
    </lineage>
</organism>
<feature type="region of interest" description="Disordered" evidence="1">
    <location>
        <begin position="106"/>
        <end position="152"/>
    </location>
</feature>
<gene>
    <name evidence="2" type="ORF">OJF2_77800</name>
</gene>
<dbReference type="PANTHER" id="PTHR36456">
    <property type="entry name" value="UPF0232 PROTEIN SCO3875"/>
    <property type="match status" value="1"/>
</dbReference>
<dbReference type="InterPro" id="IPR007922">
    <property type="entry name" value="DciA-like"/>
</dbReference>
<dbReference type="AlphaFoldDB" id="A0A5B9WEU1"/>
<dbReference type="RefSeq" id="WP_148598511.1">
    <property type="nucleotide sequence ID" value="NZ_CP042997.1"/>
</dbReference>
<keyword evidence="3" id="KW-1185">Reference proteome</keyword>
<dbReference type="Proteomes" id="UP000324233">
    <property type="component" value="Chromosome"/>
</dbReference>